<comment type="caution">
    <text evidence="3">The sequence shown here is derived from an EMBL/GenBank/DDBJ whole genome shotgun (WGS) entry which is preliminary data.</text>
</comment>
<evidence type="ECO:0000256" key="1">
    <source>
        <dbReference type="SAM" id="MobiDB-lite"/>
    </source>
</evidence>
<feature type="region of interest" description="Disordered" evidence="1">
    <location>
        <begin position="1"/>
        <end position="32"/>
    </location>
</feature>
<dbReference type="PATRIC" id="fig|1227493.4.peg.2513"/>
<evidence type="ECO:0000313" key="4">
    <source>
        <dbReference type="Proteomes" id="UP000011519"/>
    </source>
</evidence>
<keyword evidence="4" id="KW-1185">Reference proteome</keyword>
<evidence type="ECO:0000256" key="2">
    <source>
        <dbReference type="SAM" id="Phobius"/>
    </source>
</evidence>
<dbReference type="STRING" id="1227493.C483_12553"/>
<keyword evidence="2" id="KW-1133">Transmembrane helix</keyword>
<reference evidence="3 4" key="1">
    <citation type="journal article" date="2014" name="PLoS Genet.">
        <title>Phylogenetically driven sequencing of extremely halophilic archaea reveals strategies for static and dynamic osmo-response.</title>
        <authorList>
            <person name="Becker E.A."/>
            <person name="Seitzer P.M."/>
            <person name="Tritt A."/>
            <person name="Larsen D."/>
            <person name="Krusor M."/>
            <person name="Yao A.I."/>
            <person name="Wu D."/>
            <person name="Madern D."/>
            <person name="Eisen J.A."/>
            <person name="Darling A.E."/>
            <person name="Facciotti M.T."/>
        </authorList>
    </citation>
    <scope>NUCLEOTIDE SEQUENCE [LARGE SCALE GENOMIC DNA]</scope>
    <source>
        <strain evidence="3 4">JCM 10989</strain>
    </source>
</reference>
<protein>
    <submittedName>
        <fullName evidence="3">Uncharacterized protein</fullName>
    </submittedName>
</protein>
<sequence>MDGATNMKSDESAPSEPARSKSDREGTTATFGAGQRGNVAYEQRRPAEIVYDQYWNHVRHVEEEMWAYTRIWALIITAVFTVLGSSIPLEAKLGAAFFGVVMSILGFFIVYLLRVPFLDFFLTTELIAKHDFELSASRRRTDDITDFRIDKGVDIPDVLVIVYATVTGVLIASGGVLVDQTLLGLGAGTVATVSLLIVYRRHIVPKYKETVSDLLKSFDEA</sequence>
<proteinExistence type="predicted"/>
<gene>
    <name evidence="3" type="ORF">C483_12553</name>
</gene>
<dbReference type="AlphaFoldDB" id="L9ZW94"/>
<evidence type="ECO:0000313" key="3">
    <source>
        <dbReference type="EMBL" id="ELY90341.1"/>
    </source>
</evidence>
<keyword evidence="2" id="KW-0472">Membrane</keyword>
<dbReference type="Proteomes" id="UP000011519">
    <property type="component" value="Unassembled WGS sequence"/>
</dbReference>
<keyword evidence="2" id="KW-0812">Transmembrane</keyword>
<feature type="transmembrane region" description="Helical" evidence="2">
    <location>
        <begin position="93"/>
        <end position="113"/>
    </location>
</feature>
<dbReference type="EMBL" id="AOIM01000035">
    <property type="protein sequence ID" value="ELY90341.1"/>
    <property type="molecule type" value="Genomic_DNA"/>
</dbReference>
<feature type="transmembrane region" description="Helical" evidence="2">
    <location>
        <begin position="158"/>
        <end position="176"/>
    </location>
</feature>
<name>L9ZW94_9EURY</name>
<organism evidence="3 4">
    <name type="scientific">Natrialba hulunbeirensis JCM 10989</name>
    <dbReference type="NCBI Taxonomy" id="1227493"/>
    <lineage>
        <taxon>Archaea</taxon>
        <taxon>Methanobacteriati</taxon>
        <taxon>Methanobacteriota</taxon>
        <taxon>Stenosarchaea group</taxon>
        <taxon>Halobacteria</taxon>
        <taxon>Halobacteriales</taxon>
        <taxon>Natrialbaceae</taxon>
        <taxon>Natrialba</taxon>
    </lineage>
</organism>
<feature type="transmembrane region" description="Helical" evidence="2">
    <location>
        <begin position="67"/>
        <end position="87"/>
    </location>
</feature>
<accession>L9ZW94</accession>
<feature type="transmembrane region" description="Helical" evidence="2">
    <location>
        <begin position="182"/>
        <end position="199"/>
    </location>
</feature>